<name>A0A1F5EAE8_9BACT</name>
<dbReference type="AlphaFoldDB" id="A0A1F5EAE8"/>
<comment type="caution">
    <text evidence="1">The sequence shown here is derived from an EMBL/GenBank/DDBJ whole genome shotgun (WGS) entry which is preliminary data.</text>
</comment>
<evidence type="ECO:0000313" key="2">
    <source>
        <dbReference type="Proteomes" id="UP000178583"/>
    </source>
</evidence>
<accession>A0A1F5EAE8</accession>
<gene>
    <name evidence="1" type="ORF">A2215_04215</name>
</gene>
<reference evidence="1 2" key="1">
    <citation type="journal article" date="2016" name="Nat. Commun.">
        <title>Thousands of microbial genomes shed light on interconnected biogeochemical processes in an aquifer system.</title>
        <authorList>
            <person name="Anantharaman K."/>
            <person name="Brown C.T."/>
            <person name="Hug L.A."/>
            <person name="Sharon I."/>
            <person name="Castelle C.J."/>
            <person name="Probst A.J."/>
            <person name="Thomas B.C."/>
            <person name="Singh A."/>
            <person name="Wilkins M.J."/>
            <person name="Karaoz U."/>
            <person name="Brodie E.L."/>
            <person name="Williams K.H."/>
            <person name="Hubbard S.S."/>
            <person name="Banfield J.F."/>
        </authorList>
    </citation>
    <scope>NUCLEOTIDE SEQUENCE [LARGE SCALE GENOMIC DNA]</scope>
</reference>
<organism evidence="1 2">
    <name type="scientific">Candidatus Berkelbacteria bacterium RIFOXYA2_FULL_43_10</name>
    <dbReference type="NCBI Taxonomy" id="1797472"/>
    <lineage>
        <taxon>Bacteria</taxon>
        <taxon>Candidatus Berkelbacteria</taxon>
    </lineage>
</organism>
<dbReference type="EMBL" id="MEZY01000021">
    <property type="protein sequence ID" value="OGD64224.1"/>
    <property type="molecule type" value="Genomic_DNA"/>
</dbReference>
<evidence type="ECO:0000313" key="1">
    <source>
        <dbReference type="EMBL" id="OGD64224.1"/>
    </source>
</evidence>
<dbReference type="Proteomes" id="UP000178583">
    <property type="component" value="Unassembled WGS sequence"/>
</dbReference>
<proteinExistence type="predicted"/>
<protein>
    <submittedName>
        <fullName evidence="1">Uncharacterized protein</fullName>
    </submittedName>
</protein>
<dbReference type="STRING" id="1797472.A2215_04215"/>
<sequence length="79" mass="9374">MTRLMMNYEIASIVERLDFIRRGKELNAISLFKTGDRVAYNHYGERKIGKILRLNQRSITVKFKDDTEWLISPRTLTKI</sequence>